<evidence type="ECO:0000256" key="11">
    <source>
        <dbReference type="SAM" id="Phobius"/>
    </source>
</evidence>
<dbReference type="GO" id="GO:0006952">
    <property type="term" value="P:defense response"/>
    <property type="evidence" value="ECO:0007669"/>
    <property type="project" value="UniProtKB-ARBA"/>
</dbReference>
<evidence type="ECO:0000313" key="14">
    <source>
        <dbReference type="EMBL" id="KAK1416465.1"/>
    </source>
</evidence>
<sequence>MGVFQVTLDQNMKALNSLDFSDNQFARIIPQSMAALNFLSSLNLSHNNLSGRIPTGNQLQTLIDPSIYAGNKDLCSAPMPNNCNDHENPLNTTSKNRNEEANKPNNLWFYMDIICGFATGFWATCLGAQNSTASCHERERLALLKFKHNVKDDFKMLSSWVGVDCCSWDRVRCDGSTGRVVGLHLRGYVTRIANASTESDYLGGKKYYLVGEDVNSSLAELRHLKYLDLSGNDFQGRRVPEFIGSLKQLSYLNLSNAGFSGNIPHNIGNLSNLKVLALSSLSCSQTLKADDMSWISGLLICPHLNTSRLLPNIKYLNLRDNAIKGRFPRVLTNMSSLVSLDLSGNILNSSIPFMPGLLRLDLSNNNNIKLDHIGIWRQCNLKELIVSDSNLEGEISGPSTNASICSRYALEMLDLSQNELSGSIPSSLGRLTGLRALSFGSNRLNGPIPEALGRLRFLEVLDLSFNQINGPIPTFSGPLIELQLSHNYLNCSIPESFGSLATLNNLNLECNQLTGPIPSSVGRLVALKTFSMSSNMLNGTIPLAIGQLTKLDFLDVSNNSLEGLVFEAHFSNLSMLNYLDLSSNRNLRFKVSREWIPPFQSRIIRLGSCNISDKFPKWVQTQKKLDELMLSNVSISGPLPTWLRQMPIISVLDLSNNKLNGSLTNLPSGEPLNWFKFENMGSLLYLQNNLFDGLIPKSLCTWIGMEILDLSKNRLTGNIPNCLTKLQNLRMMVFGSNELSGVIPSSLGHISSALSWLNLNNNNFTGELPKDMGKLQALSVLDLGGNDFSGKIPEWIGENLTSLMVLRLHKNNFSGQIPQSLCKNSYLQILDIAHNNLVGQVPHCFGELYGMVEAGHIDIRNGSGSDPKESIVQVIKGVNLEYSKTLDLVFNMDLSSNKLTGRIPEELMTLSLLVSLNLSHNHLSGGIPSSIGNMKALNSLDFSDNNLTGIIPQSMASLYFLSHLNLSHNNLSGRIPSGNQLQTLTDPSIYVGNKYLCGAPLSKNCSNQDDPTTTRIKNKYKEPGEPDEWFYLSVMCGLATGFWGVIGVLSFKKQWRHILFTFAEVKMDTIYVAIMVIVSKIR</sequence>
<accession>A0AAD8K4W7</accession>
<dbReference type="GO" id="GO:0051707">
    <property type="term" value="P:response to other organism"/>
    <property type="evidence" value="ECO:0007669"/>
    <property type="project" value="UniProtKB-ARBA"/>
</dbReference>
<dbReference type="Pfam" id="PF23598">
    <property type="entry name" value="LRR_14"/>
    <property type="match status" value="1"/>
</dbReference>
<dbReference type="SUPFAM" id="SSF52047">
    <property type="entry name" value="RNI-like"/>
    <property type="match status" value="1"/>
</dbReference>
<protein>
    <recommendedName>
        <fullName evidence="16">Leucine-rich repeat-containing N-terminal plant-type domain-containing protein</fullName>
    </recommendedName>
</protein>
<gene>
    <name evidence="14" type="ORF">QVD17_32256</name>
</gene>
<keyword evidence="15" id="KW-1185">Reference proteome</keyword>
<evidence type="ECO:0000256" key="7">
    <source>
        <dbReference type="ARBA" id="ARBA00022737"/>
    </source>
</evidence>
<dbReference type="PROSITE" id="PS51450">
    <property type="entry name" value="LRR"/>
    <property type="match status" value="1"/>
</dbReference>
<evidence type="ECO:0000259" key="12">
    <source>
        <dbReference type="Pfam" id="PF08263"/>
    </source>
</evidence>
<keyword evidence="6" id="KW-0732">Signal</keyword>
<evidence type="ECO:0000256" key="6">
    <source>
        <dbReference type="ARBA" id="ARBA00022729"/>
    </source>
</evidence>
<feature type="domain" description="Disease resistance R13L4/SHOC-2-like LRR" evidence="13">
    <location>
        <begin position="409"/>
        <end position="657"/>
    </location>
</feature>
<evidence type="ECO:0000259" key="13">
    <source>
        <dbReference type="Pfam" id="PF23598"/>
    </source>
</evidence>
<keyword evidence="7" id="KW-0677">Repeat</keyword>
<comment type="subcellular location">
    <subcellularLocation>
        <location evidence="1">Cell membrane</location>
        <topology evidence="1">Single-pass type I membrane protein</topology>
    </subcellularLocation>
</comment>
<evidence type="ECO:0000256" key="1">
    <source>
        <dbReference type="ARBA" id="ARBA00004251"/>
    </source>
</evidence>
<dbReference type="Pfam" id="PF13855">
    <property type="entry name" value="LRR_8"/>
    <property type="match status" value="1"/>
</dbReference>
<dbReference type="InterPro" id="IPR001611">
    <property type="entry name" value="Leu-rich_rpt"/>
</dbReference>
<dbReference type="SMART" id="SM00369">
    <property type="entry name" value="LRR_TYP"/>
    <property type="match status" value="11"/>
</dbReference>
<dbReference type="PRINTS" id="PR00019">
    <property type="entry name" value="LEURICHRPT"/>
</dbReference>
<evidence type="ECO:0000313" key="15">
    <source>
        <dbReference type="Proteomes" id="UP001229421"/>
    </source>
</evidence>
<evidence type="ECO:0000256" key="4">
    <source>
        <dbReference type="ARBA" id="ARBA00022614"/>
    </source>
</evidence>
<comment type="caution">
    <text evidence="14">The sequence shown here is derived from an EMBL/GenBank/DDBJ whole genome shotgun (WGS) entry which is preliminary data.</text>
</comment>
<keyword evidence="3" id="KW-1003">Cell membrane</keyword>
<evidence type="ECO:0008006" key="16">
    <source>
        <dbReference type="Google" id="ProtNLM"/>
    </source>
</evidence>
<dbReference type="FunFam" id="3.80.10.10:FF:000095">
    <property type="entry name" value="LRR receptor-like serine/threonine-protein kinase GSO1"/>
    <property type="match status" value="2"/>
</dbReference>
<dbReference type="PANTHER" id="PTHR48063">
    <property type="entry name" value="LRR RECEPTOR-LIKE KINASE"/>
    <property type="match status" value="1"/>
</dbReference>
<organism evidence="14 15">
    <name type="scientific">Tagetes erecta</name>
    <name type="common">African marigold</name>
    <dbReference type="NCBI Taxonomy" id="13708"/>
    <lineage>
        <taxon>Eukaryota</taxon>
        <taxon>Viridiplantae</taxon>
        <taxon>Streptophyta</taxon>
        <taxon>Embryophyta</taxon>
        <taxon>Tracheophyta</taxon>
        <taxon>Spermatophyta</taxon>
        <taxon>Magnoliopsida</taxon>
        <taxon>eudicotyledons</taxon>
        <taxon>Gunneridae</taxon>
        <taxon>Pentapetalae</taxon>
        <taxon>asterids</taxon>
        <taxon>campanulids</taxon>
        <taxon>Asterales</taxon>
        <taxon>Asteraceae</taxon>
        <taxon>Asteroideae</taxon>
        <taxon>Heliantheae alliance</taxon>
        <taxon>Tageteae</taxon>
        <taxon>Tagetes</taxon>
    </lineage>
</organism>
<dbReference type="EMBL" id="JAUHHV010000008">
    <property type="protein sequence ID" value="KAK1416465.1"/>
    <property type="molecule type" value="Genomic_DNA"/>
</dbReference>
<dbReference type="Gene3D" id="3.80.10.10">
    <property type="entry name" value="Ribonuclease Inhibitor"/>
    <property type="match status" value="7"/>
</dbReference>
<evidence type="ECO:0000256" key="2">
    <source>
        <dbReference type="ARBA" id="ARBA00009592"/>
    </source>
</evidence>
<keyword evidence="4" id="KW-0433">Leucine-rich repeat</keyword>
<name>A0AAD8K4W7_TARER</name>
<dbReference type="InterPro" id="IPR046956">
    <property type="entry name" value="RLP23-like"/>
</dbReference>
<feature type="domain" description="Leucine-rich repeat-containing N-terminal plant-type" evidence="12">
    <location>
        <begin position="137"/>
        <end position="174"/>
    </location>
</feature>
<dbReference type="Pfam" id="PF08263">
    <property type="entry name" value="LRRNT_2"/>
    <property type="match status" value="1"/>
</dbReference>
<dbReference type="SUPFAM" id="SSF52058">
    <property type="entry name" value="L domain-like"/>
    <property type="match status" value="3"/>
</dbReference>
<dbReference type="InterPro" id="IPR003591">
    <property type="entry name" value="Leu-rich_rpt_typical-subtyp"/>
</dbReference>
<evidence type="ECO:0000256" key="3">
    <source>
        <dbReference type="ARBA" id="ARBA00022475"/>
    </source>
</evidence>
<keyword evidence="8 11" id="KW-1133">Transmembrane helix</keyword>
<evidence type="ECO:0000256" key="5">
    <source>
        <dbReference type="ARBA" id="ARBA00022692"/>
    </source>
</evidence>
<keyword evidence="10" id="KW-0325">Glycoprotein</keyword>
<dbReference type="InterPro" id="IPR055414">
    <property type="entry name" value="LRR_R13L4/SHOC2-like"/>
</dbReference>
<dbReference type="Proteomes" id="UP001229421">
    <property type="component" value="Unassembled WGS sequence"/>
</dbReference>
<dbReference type="AlphaFoldDB" id="A0AAD8K4W7"/>
<evidence type="ECO:0000256" key="8">
    <source>
        <dbReference type="ARBA" id="ARBA00022989"/>
    </source>
</evidence>
<dbReference type="Pfam" id="PF00560">
    <property type="entry name" value="LRR_1"/>
    <property type="match status" value="8"/>
</dbReference>
<keyword evidence="5 11" id="KW-0812">Transmembrane</keyword>
<proteinExistence type="inferred from homology"/>
<keyword evidence="9 11" id="KW-0472">Membrane</keyword>
<dbReference type="FunFam" id="3.80.10.10:FF:000111">
    <property type="entry name" value="LRR receptor-like serine/threonine-protein kinase ERECTA"/>
    <property type="match status" value="1"/>
</dbReference>
<evidence type="ECO:0000256" key="9">
    <source>
        <dbReference type="ARBA" id="ARBA00023136"/>
    </source>
</evidence>
<dbReference type="InterPro" id="IPR013210">
    <property type="entry name" value="LRR_N_plant-typ"/>
</dbReference>
<dbReference type="PANTHER" id="PTHR48063:SF112">
    <property type="entry name" value="RECEPTOR LIKE PROTEIN 30-LIKE"/>
    <property type="match status" value="1"/>
</dbReference>
<comment type="similarity">
    <text evidence="2">Belongs to the RLP family.</text>
</comment>
<reference evidence="14" key="1">
    <citation type="journal article" date="2023" name="bioRxiv">
        <title>Improved chromosome-level genome assembly for marigold (Tagetes erecta).</title>
        <authorList>
            <person name="Jiang F."/>
            <person name="Yuan L."/>
            <person name="Wang S."/>
            <person name="Wang H."/>
            <person name="Xu D."/>
            <person name="Wang A."/>
            <person name="Fan W."/>
        </authorList>
    </citation>
    <scope>NUCLEOTIDE SEQUENCE</scope>
    <source>
        <strain evidence="14">WSJ</strain>
        <tissue evidence="14">Leaf</tissue>
    </source>
</reference>
<dbReference type="InterPro" id="IPR032675">
    <property type="entry name" value="LRR_dom_sf"/>
</dbReference>
<evidence type="ECO:0000256" key="10">
    <source>
        <dbReference type="ARBA" id="ARBA00023180"/>
    </source>
</evidence>
<feature type="transmembrane region" description="Helical" evidence="11">
    <location>
        <begin position="1029"/>
        <end position="1051"/>
    </location>
</feature>
<dbReference type="GO" id="GO:0005886">
    <property type="term" value="C:plasma membrane"/>
    <property type="evidence" value="ECO:0007669"/>
    <property type="project" value="UniProtKB-SubCell"/>
</dbReference>